<evidence type="ECO:0000256" key="1">
    <source>
        <dbReference type="ARBA" id="ARBA00009995"/>
    </source>
</evidence>
<dbReference type="FunFam" id="3.40.50.2000:FF:000051">
    <property type="entry name" value="Glycosyltransferase"/>
    <property type="match status" value="1"/>
</dbReference>
<reference evidence="7" key="2">
    <citation type="submission" date="2025-08" db="UniProtKB">
        <authorList>
            <consortium name="RefSeq"/>
        </authorList>
    </citation>
    <scope>IDENTIFICATION</scope>
    <source>
        <tissue evidence="7">Young leaves</tissue>
    </source>
</reference>
<keyword evidence="3 4" id="KW-0808">Transferase</keyword>
<comment type="similarity">
    <text evidence="1 4">Belongs to the UDP-glycosyltransferase family.</text>
</comment>
<dbReference type="EC" id="2.4.1.-" evidence="5"/>
<keyword evidence="6" id="KW-1185">Reference proteome</keyword>
<dbReference type="GO" id="GO:0008194">
    <property type="term" value="F:UDP-glycosyltransferase activity"/>
    <property type="evidence" value="ECO:0007669"/>
    <property type="project" value="InterPro"/>
</dbReference>
<dbReference type="OrthoDB" id="5835829at2759"/>
<accession>A0A8B8JVC2</accession>
<reference evidence="6" key="1">
    <citation type="journal article" date="2019" name="Toxins">
        <title>Detection of Abrin-Like and Prepropulchellin-Like Toxin Genes and Transcripts Using Whole Genome Sequencing and Full-Length Transcript Sequencing of Abrus precatorius.</title>
        <authorList>
            <person name="Hovde B.T."/>
            <person name="Daligault H.E."/>
            <person name="Hanschen E.R."/>
            <person name="Kunde Y.A."/>
            <person name="Johnson M.B."/>
            <person name="Starkenburg S.R."/>
            <person name="Johnson S.L."/>
        </authorList>
    </citation>
    <scope>NUCLEOTIDE SEQUENCE [LARGE SCALE GENOMIC DNA]</scope>
</reference>
<dbReference type="PROSITE" id="PS00375">
    <property type="entry name" value="UDPGT"/>
    <property type="match status" value="1"/>
</dbReference>
<protein>
    <recommendedName>
        <fullName evidence="5">Glycosyltransferase</fullName>
        <ecNumber evidence="5">2.4.1.-</ecNumber>
    </recommendedName>
</protein>
<dbReference type="Proteomes" id="UP000694853">
    <property type="component" value="Unplaced"/>
</dbReference>
<evidence type="ECO:0000256" key="4">
    <source>
        <dbReference type="RuleBase" id="RU003718"/>
    </source>
</evidence>
<dbReference type="Pfam" id="PF00201">
    <property type="entry name" value="UDPGT"/>
    <property type="match status" value="1"/>
</dbReference>
<sequence length="474" mass="52577">MAKTTHIAVVSVPAFSHQASIIEFCKNLVNVHQHFHVTCIFPTIDAPIPATTTLLQSLPSNIDYTFLTPVNNEDLPQGVPNLLQLQHAVCQSMPSFRNALRSLCSTTPLAALVADPFANEALEITKEFNLLSYVYFCNSSMAVSFLLRLPTLHDQGLRECLDHLTRTIQIPGCIPIQGHDLPRDLRSSVAYEFMLQRCKRFTLADGFFVNSFFEMEQGTVTALKESSKGGNHNAPVYPVGPIIQTRPISEKNMLECMRWLEKQSPNSVFYVSFGSGGSLSQQQLNELALGLELSGQKFLWVLRPPNDVADGAYLVAAKDHDPLQFLPNGFLERIKEQGLIVPSWAPQIQILSHASTGGFLTHCGWNSILESILMGVPMVTWPLFAEQGMNAVLLTDDLKVALRPKFNENGIAEKGEISKVIKGLMMGAEGNEIRQRIEKLKDTATNALKEDGSSTRAIYEFGMQMENFQGRPLN</sequence>
<dbReference type="SUPFAM" id="SSF53756">
    <property type="entry name" value="UDP-Glycosyltransferase/glycogen phosphorylase"/>
    <property type="match status" value="1"/>
</dbReference>
<evidence type="ECO:0000256" key="2">
    <source>
        <dbReference type="ARBA" id="ARBA00022676"/>
    </source>
</evidence>
<dbReference type="Gene3D" id="3.40.50.2000">
    <property type="entry name" value="Glycogen Phosphorylase B"/>
    <property type="match status" value="2"/>
</dbReference>
<evidence type="ECO:0000313" key="7">
    <source>
        <dbReference type="RefSeq" id="XP_027335284.1"/>
    </source>
</evidence>
<evidence type="ECO:0000313" key="6">
    <source>
        <dbReference type="Proteomes" id="UP000694853"/>
    </source>
</evidence>
<dbReference type="PANTHER" id="PTHR48045:SF6">
    <property type="entry name" value="UDP-GLUCOSYLTRANSFERASE FAMILY PROTEIN"/>
    <property type="match status" value="1"/>
</dbReference>
<evidence type="ECO:0000256" key="3">
    <source>
        <dbReference type="ARBA" id="ARBA00022679"/>
    </source>
</evidence>
<keyword evidence="2 4" id="KW-0328">Glycosyltransferase</keyword>
<dbReference type="InterPro" id="IPR035595">
    <property type="entry name" value="UDP_glycos_trans_CS"/>
</dbReference>
<dbReference type="CDD" id="cd03784">
    <property type="entry name" value="GT1_Gtf-like"/>
    <property type="match status" value="1"/>
</dbReference>
<gene>
    <name evidence="7" type="primary">LOC113849523</name>
</gene>
<dbReference type="AlphaFoldDB" id="A0A8B8JVC2"/>
<proteinExistence type="inferred from homology"/>
<dbReference type="RefSeq" id="XP_027335284.1">
    <property type="nucleotide sequence ID" value="XM_027479483.1"/>
</dbReference>
<dbReference type="InterPro" id="IPR002213">
    <property type="entry name" value="UDP_glucos_trans"/>
</dbReference>
<name>A0A8B8JVC2_ABRPR</name>
<organism evidence="6 7">
    <name type="scientific">Abrus precatorius</name>
    <name type="common">Indian licorice</name>
    <name type="synonym">Glycine abrus</name>
    <dbReference type="NCBI Taxonomy" id="3816"/>
    <lineage>
        <taxon>Eukaryota</taxon>
        <taxon>Viridiplantae</taxon>
        <taxon>Streptophyta</taxon>
        <taxon>Embryophyta</taxon>
        <taxon>Tracheophyta</taxon>
        <taxon>Spermatophyta</taxon>
        <taxon>Magnoliopsida</taxon>
        <taxon>eudicotyledons</taxon>
        <taxon>Gunneridae</taxon>
        <taxon>Pentapetalae</taxon>
        <taxon>rosids</taxon>
        <taxon>fabids</taxon>
        <taxon>Fabales</taxon>
        <taxon>Fabaceae</taxon>
        <taxon>Papilionoideae</taxon>
        <taxon>50 kb inversion clade</taxon>
        <taxon>NPAAA clade</taxon>
        <taxon>indigoferoid/millettioid clade</taxon>
        <taxon>Abreae</taxon>
        <taxon>Abrus</taxon>
    </lineage>
</organism>
<evidence type="ECO:0000256" key="5">
    <source>
        <dbReference type="RuleBase" id="RU362057"/>
    </source>
</evidence>
<dbReference type="GeneID" id="113849523"/>
<dbReference type="KEGG" id="aprc:113849523"/>
<dbReference type="PANTHER" id="PTHR48045">
    <property type="entry name" value="UDP-GLYCOSYLTRANSFERASE 72B1"/>
    <property type="match status" value="1"/>
</dbReference>